<dbReference type="Proteomes" id="UP000219215">
    <property type="component" value="Chromosome DPRO"/>
</dbReference>
<protein>
    <submittedName>
        <fullName evidence="1">Putative selenium-dependent hydroxylase accessory protein YqeC</fullName>
    </submittedName>
</protein>
<dbReference type="Pfam" id="PF19842">
    <property type="entry name" value="YqeC"/>
    <property type="match status" value="1"/>
</dbReference>
<dbReference type="AlphaFoldDB" id="A0A2C8F6B4"/>
<sequence>MTLAASSCAIAQLISPSHRLITVVGAGGKTSLINWLGMQILPPEKRVIITSTTKIFPRHNVCTILNDGQPDFIDRIEQALDRHRKVVVAQQLDTRSGKLIGLSPAFVTHLRNRNIADTILVEADGAAHKPLKAPAEHEPVIPLESDLCIGVMGLDAMYLPLTEANVHRHEIFSHITKLLPGEPITPKQMLDIAVAPNGLFKGSPATSKLAVVLNKTDIPGGGYRVQEIERILPQEQRTRNYAWFTGSILNGQLHRIDAGPPIMTEPINNRPECFHRI</sequence>
<proteinExistence type="predicted"/>
<evidence type="ECO:0000313" key="1">
    <source>
        <dbReference type="EMBL" id="SOB57916.1"/>
    </source>
</evidence>
<dbReference type="EMBL" id="LT907975">
    <property type="protein sequence ID" value="SOB57916.1"/>
    <property type="molecule type" value="Genomic_DNA"/>
</dbReference>
<organism evidence="1 2">
    <name type="scientific">Pseudodesulfovibrio profundus</name>
    <dbReference type="NCBI Taxonomy" id="57320"/>
    <lineage>
        <taxon>Bacteria</taxon>
        <taxon>Pseudomonadati</taxon>
        <taxon>Thermodesulfobacteriota</taxon>
        <taxon>Desulfovibrionia</taxon>
        <taxon>Desulfovibrionales</taxon>
        <taxon>Desulfovibrionaceae</taxon>
    </lineage>
</organism>
<evidence type="ECO:0000313" key="2">
    <source>
        <dbReference type="Proteomes" id="UP000219215"/>
    </source>
</evidence>
<dbReference type="RefSeq" id="WP_097011086.1">
    <property type="nucleotide sequence ID" value="NZ_LT907975.1"/>
</dbReference>
<dbReference type="KEGG" id="pprf:DPRO_1029"/>
<name>A0A2C8F6B4_9BACT</name>
<keyword evidence="2" id="KW-1185">Reference proteome</keyword>
<gene>
    <name evidence="1" type="ORF">DPRO_1029</name>
</gene>
<dbReference type="InterPro" id="IPR017587">
    <property type="entry name" value="YqeC"/>
</dbReference>
<accession>A0A2C8F6B4</accession>
<reference evidence="2" key="1">
    <citation type="submission" date="2017-09" db="EMBL/GenBank/DDBJ databases">
        <authorList>
            <person name="Regsiter A."/>
            <person name="William W."/>
        </authorList>
    </citation>
    <scope>NUCLEOTIDE SEQUENCE [LARGE SCALE GENOMIC DNA]</scope>
    <source>
        <strain evidence="2">500-1</strain>
    </source>
</reference>
<dbReference type="NCBIfam" id="TIGR03172">
    <property type="entry name" value="selenium cofactor biosynthesis protein YqeC"/>
    <property type="match status" value="1"/>
</dbReference>
<dbReference type="OrthoDB" id="368187at2"/>